<feature type="region of interest" description="Disordered" evidence="8">
    <location>
        <begin position="1290"/>
        <end position="1335"/>
    </location>
</feature>
<name>A0ABP0IUC3_9DINO</name>
<feature type="region of interest" description="Disordered" evidence="8">
    <location>
        <begin position="655"/>
        <end position="690"/>
    </location>
</feature>
<evidence type="ECO:0000256" key="2">
    <source>
        <dbReference type="ARBA" id="ARBA00009904"/>
    </source>
</evidence>
<evidence type="ECO:0000313" key="10">
    <source>
        <dbReference type="EMBL" id="CAK9005687.1"/>
    </source>
</evidence>
<feature type="compositionally biased region" description="Basic and acidic residues" evidence="8">
    <location>
        <begin position="751"/>
        <end position="764"/>
    </location>
</feature>
<evidence type="ECO:0000256" key="8">
    <source>
        <dbReference type="SAM" id="MobiDB-lite"/>
    </source>
</evidence>
<keyword evidence="6" id="KW-0406">Ion transport</keyword>
<feature type="transmembrane region" description="Helical" evidence="9">
    <location>
        <begin position="2045"/>
        <end position="2068"/>
    </location>
</feature>
<proteinExistence type="inferred from homology"/>
<evidence type="ECO:0000256" key="5">
    <source>
        <dbReference type="ARBA" id="ARBA00022989"/>
    </source>
</evidence>
<comment type="caution">
    <text evidence="10">The sequence shown here is derived from an EMBL/GenBank/DDBJ whole genome shotgun (WGS) entry which is preliminary data.</text>
</comment>
<keyword evidence="3" id="KW-0813">Transport</keyword>
<keyword evidence="5 9" id="KW-1133">Transmembrane helix</keyword>
<feature type="compositionally biased region" description="Basic residues" evidence="8">
    <location>
        <begin position="1301"/>
        <end position="1330"/>
    </location>
</feature>
<sequence length="2108" mass="238689">MRRPYRKHIQRIDEMERILRFLVGEISGIEGCEILKNKVDEFMRFEDAYTLEGVETELQSLYKHFMKFKENNVSLTNERNQAVEEAEVVAVAKVAAAQPVCVKGGSASLFIWLGYLAGVVPKVDEQRFTRALWQFTPISETVKDPKTGQEVQKSVFVVYFQGAGGPMQQKVMKVCSAFGVNMYNWPVSSEQAASRHAQLKKVVAEKDAALKGFADFMRSEAQDLLTPPSHSPAGNSKIEEWRLFCIKEKAIYNILNLCSGEIALRVNVWYPATEESKIIALLQKLNEGSQQGAFLTPEKQVKSVAPTYIRVNDFTEGWQEVIDTYGIPKYQDRITRTWGYRCAAECFGSKGTWVSERIYEDTSALRLVEVGHGTLLFLAGLWLCKNAESLRFSQPTLFMVRYMVVSLGFFATYAGLMYNDFFSVGLQIFDSRWKEVGEGIYEPDYDVKNSGGRGPYPFGLDWAWHGSSNELLYVNSLKMKLSVLFGVLQPLGEGWMEWEEWEEGLHDPQRLADVVVRPGTSPVRDRRATANGMAMGQQDLFPLWDGSVEMAQNLMLPLGENLVPIMLFPKPFILLYQHNQTKKVETNVRALWRVARDGNFVAIEEEPSNNHHGRRHRALHETRGERRVDLRKKLAPEFVILGKVLAELNASPNTLAQRETFPDRSDGEDEDEANAEGFSEDFSDEWEPMNDDEELPAWATEVVDRTSEGFFKDGVCLETATDRRRRQRGREKVTWKKNRPGHHARYQQRRQQRESEMKLSKTREPLAAGMVKPSVETGRNVAREVVETGQRHFSGRCANAMRCVPYFSALSCDMVLQCQVGALAAIGCLPLFREAPDPTSGLASTTTPFWSFLLCATLSAASVEVSRGIGPEQATSCFTEFNGYQVDLLEHPLIIFHHAIRDSENPRSYHLAATLDVKSAKVTDVAFLWALCSTYIAMANATMSTSVGGIPLTEFRKDTPPGWAPNLPDYPLSSYLQKLKLWYRIYDGPDESVGPLVAGRLQGQPAKLALNLRLIRPDGNYDVGDEALVRLSVDQVLDPMDPTGQTILQHAIPSGVQALAFQLREAFGLSEQELTTSALNAFFEFRRGKLSLQEYASEWELLYEEAQTKAGLEVNQVAKTYLFFRGSGLPNKFIEDVKLQIHGDLSRFQEAKRLALRLSQRGEGTQLSNDLYMENSSQDYGEEWHDSWQADDWSTWYADDWHTDDWWNYYDDAEYEEYQMDHESWTPTGRTPSSEWHTPPEEHYIGDLDEQPPASSTDQPTEDSYYGKGNYGGCHVCGSKWHMAAQCPVKTGSTPYGERKGKGKSKSKKGPWRPKGKGKGKGYGKGKKGKSFRDGKGKYYEDHVYYRQQPGKGLRFDFSSPTRTTTIEQLKVTPPDHKEILPWRRPQSAEETGSEQQSSDATQEVPPSPSYSASAKTLSFATYVNNTTMQENHACYHAVRGKTRRGLLIDPGAAAGLIGSETLRDLLTSCYPELRDDQLQWMDSTATITGISGCPDKALGRIELKLPFKGMDAVYTADVIGNEGSLCPALVGNPALCAMKASLHSCWFENQDGLLVTWDSRCKDKPKMYMFRVLLTDSGHYLLPLDEDTSIPDGNTSQQTFHFLRHLSEESHRHWPDHAYTFWQQATGTTIPEQQRSTRESVADYVSTLVATSTKADKDQDRSTSCSTTAEADKNYSRSTSCSTTVEASKDHDRHTSCSSTVDASKNHSTMTSCSATPEETEAEETCKKPRSKTVTFQNDALPDEVDPPPEPLEDNLMYHLQDLPLYQGDQLPEGLNDEERKKLIKDYKAMPEEFYTRTNRRMVTPSSFPTWFAAAKKRKTKWHVWEWCSGSGRLSLTCCLASLVIGFPVDYRYGWDLGNPSHQAMLRDALYTFEPEILIATPRCKFWSVSSSRRNRTDLLRDRESERPTLTFIQESFGYQVQQKKSYLMEQPWSSSMWTESLMVLGERMALVEHLFAPKARQGAVWLEKVLGWDVVRHGEEFEFGEIFIHQIIETIEFVLGTVSHTASYLRIWALSLAHQQLSLVFFQKTITMGLEMSFPLNGIVIYLMFGAWFGITLAVLLGMDVLECFLHTLRLHWVEFQSKFYKAEGLKFAPFSIQKLVTPTDE</sequence>
<feature type="region of interest" description="Disordered" evidence="8">
    <location>
        <begin position="1365"/>
        <end position="1413"/>
    </location>
</feature>
<feature type="region of interest" description="Disordered" evidence="8">
    <location>
        <begin position="722"/>
        <end position="768"/>
    </location>
</feature>
<reference evidence="10 11" key="1">
    <citation type="submission" date="2024-02" db="EMBL/GenBank/DDBJ databases">
        <authorList>
            <person name="Chen Y."/>
            <person name="Shah S."/>
            <person name="Dougan E. K."/>
            <person name="Thang M."/>
            <person name="Chan C."/>
        </authorList>
    </citation>
    <scope>NUCLEOTIDE SEQUENCE [LARGE SCALE GENOMIC DNA]</scope>
</reference>
<feature type="compositionally biased region" description="Polar residues" evidence="8">
    <location>
        <begin position="1677"/>
        <end position="1687"/>
    </location>
</feature>
<evidence type="ECO:0000256" key="4">
    <source>
        <dbReference type="ARBA" id="ARBA00022692"/>
    </source>
</evidence>
<evidence type="ECO:0000256" key="6">
    <source>
        <dbReference type="ARBA" id="ARBA00023065"/>
    </source>
</evidence>
<dbReference type="PANTHER" id="PTHR11629:SF63">
    <property type="entry name" value="V-TYPE PROTON ATPASE SUBUNIT A"/>
    <property type="match status" value="1"/>
</dbReference>
<protein>
    <submittedName>
        <fullName evidence="10">Uncharacterized protein</fullName>
    </submittedName>
</protein>
<keyword evidence="7 9" id="KW-0472">Membrane</keyword>
<comment type="similarity">
    <text evidence="2">Belongs to the V-ATPase 116 kDa subunit family.</text>
</comment>
<evidence type="ECO:0000256" key="7">
    <source>
        <dbReference type="ARBA" id="ARBA00023136"/>
    </source>
</evidence>
<accession>A0ABP0IUC3</accession>
<dbReference type="InterPro" id="IPR002490">
    <property type="entry name" value="V-ATPase_116kDa_su"/>
</dbReference>
<feature type="region of interest" description="Disordered" evidence="8">
    <location>
        <begin position="1653"/>
        <end position="1745"/>
    </location>
</feature>
<feature type="compositionally biased region" description="Polar residues" evidence="8">
    <location>
        <begin position="1225"/>
        <end position="1236"/>
    </location>
</feature>
<feature type="compositionally biased region" description="Acidic residues" evidence="8">
    <location>
        <begin position="666"/>
        <end position="690"/>
    </location>
</feature>
<feature type="compositionally biased region" description="Polar residues" evidence="8">
    <location>
        <begin position="1697"/>
        <end position="1711"/>
    </location>
</feature>
<gene>
    <name evidence="10" type="ORF">SCF082_LOCUS8702</name>
</gene>
<dbReference type="PANTHER" id="PTHR11629">
    <property type="entry name" value="VACUOLAR PROTON ATPASES"/>
    <property type="match status" value="1"/>
</dbReference>
<feature type="compositionally biased region" description="Polar residues" evidence="8">
    <location>
        <begin position="1389"/>
        <end position="1402"/>
    </location>
</feature>
<dbReference type="Proteomes" id="UP001642464">
    <property type="component" value="Unassembled WGS sequence"/>
</dbReference>
<dbReference type="Pfam" id="PF01496">
    <property type="entry name" value="V_ATPase_I"/>
    <property type="match status" value="3"/>
</dbReference>
<keyword evidence="4 9" id="KW-0812">Transmembrane</keyword>
<evidence type="ECO:0000256" key="9">
    <source>
        <dbReference type="SAM" id="Phobius"/>
    </source>
</evidence>
<organism evidence="10 11">
    <name type="scientific">Durusdinium trenchii</name>
    <dbReference type="NCBI Taxonomy" id="1381693"/>
    <lineage>
        <taxon>Eukaryota</taxon>
        <taxon>Sar</taxon>
        <taxon>Alveolata</taxon>
        <taxon>Dinophyceae</taxon>
        <taxon>Suessiales</taxon>
        <taxon>Symbiodiniaceae</taxon>
        <taxon>Durusdinium</taxon>
    </lineage>
</organism>
<evidence type="ECO:0000256" key="1">
    <source>
        <dbReference type="ARBA" id="ARBA00004141"/>
    </source>
</evidence>
<dbReference type="EMBL" id="CAXAMM010005002">
    <property type="protein sequence ID" value="CAK9005687.1"/>
    <property type="molecule type" value="Genomic_DNA"/>
</dbReference>
<feature type="region of interest" description="Disordered" evidence="8">
    <location>
        <begin position="1223"/>
        <end position="1264"/>
    </location>
</feature>
<evidence type="ECO:0000256" key="3">
    <source>
        <dbReference type="ARBA" id="ARBA00022448"/>
    </source>
</evidence>
<comment type="subcellular location">
    <subcellularLocation>
        <location evidence="1">Membrane</location>
        <topology evidence="1">Multi-pass membrane protein</topology>
    </subcellularLocation>
</comment>
<evidence type="ECO:0000313" key="11">
    <source>
        <dbReference type="Proteomes" id="UP001642464"/>
    </source>
</evidence>
<keyword evidence="11" id="KW-1185">Reference proteome</keyword>
<feature type="compositionally biased region" description="Basic residues" evidence="8">
    <location>
        <begin position="723"/>
        <end position="750"/>
    </location>
</feature>